<proteinExistence type="predicted"/>
<dbReference type="AlphaFoldDB" id="A0A5C5RMH4"/>
<keyword evidence="1" id="KW-0472">Membrane</keyword>
<keyword evidence="1" id="KW-0812">Transmembrane</keyword>
<name>A0A5C5RMH4_9ACTN</name>
<keyword evidence="1" id="KW-1133">Transmembrane helix</keyword>
<organism evidence="2 3">
    <name type="scientific">Tsukamurella conjunctivitidis</name>
    <dbReference type="NCBI Taxonomy" id="2592068"/>
    <lineage>
        <taxon>Bacteria</taxon>
        <taxon>Bacillati</taxon>
        <taxon>Actinomycetota</taxon>
        <taxon>Actinomycetes</taxon>
        <taxon>Mycobacteriales</taxon>
        <taxon>Tsukamurellaceae</taxon>
        <taxon>Tsukamurella</taxon>
    </lineage>
</organism>
<comment type="caution">
    <text evidence="2">The sequence shown here is derived from an EMBL/GenBank/DDBJ whole genome shotgun (WGS) entry which is preliminary data.</text>
</comment>
<evidence type="ECO:0000256" key="1">
    <source>
        <dbReference type="SAM" id="Phobius"/>
    </source>
</evidence>
<evidence type="ECO:0000313" key="2">
    <source>
        <dbReference type="EMBL" id="TWS23862.1"/>
    </source>
</evidence>
<accession>A0A5C5RMH4</accession>
<evidence type="ECO:0000313" key="3">
    <source>
        <dbReference type="Proteomes" id="UP000319375"/>
    </source>
</evidence>
<gene>
    <name evidence="2" type="ORF">FK530_24270</name>
</gene>
<feature type="non-terminal residue" evidence="2">
    <location>
        <position position="128"/>
    </location>
</feature>
<reference evidence="2 3" key="1">
    <citation type="submission" date="2019-06" db="EMBL/GenBank/DDBJ databases">
        <title>Tsukamurella conjunctivitidis sp. nov., Tsukamurella assacharolytica sp. nov. and Tsukamurella sputae sp. nov. isolated from patients with conjunctivitis, bacteraemia (lymphoma) and respiratory infection (sputum) in Hong Kong.</title>
        <authorList>
            <person name="Teng J.L.L."/>
            <person name="Lee H.H."/>
            <person name="Fong J.Y.H."/>
            <person name="Fok K.M.N."/>
            <person name="Lau S.K.P."/>
            <person name="Woo P.C.Y."/>
        </authorList>
    </citation>
    <scope>NUCLEOTIDE SEQUENCE [LARGE SCALE GENOMIC DNA]</scope>
    <source>
        <strain evidence="2 3">HKU72</strain>
    </source>
</reference>
<protein>
    <submittedName>
        <fullName evidence="2">M23 family peptidase</fullName>
    </submittedName>
</protein>
<feature type="transmembrane region" description="Helical" evidence="1">
    <location>
        <begin position="12"/>
        <end position="31"/>
    </location>
</feature>
<dbReference type="EMBL" id="VIGX01000050">
    <property type="protein sequence ID" value="TWS23862.1"/>
    <property type="molecule type" value="Genomic_DNA"/>
</dbReference>
<sequence>MSSDRKTGAAGAIALVPALVLGALFSILLLGGSDDAASCNPESGSTSSVSIDPNTVPDTTVSGYGHDQLVNAAHIIQAGKDLELGVRDQTIGIMTAMGESSLTVIDYGDAAGPDSRGLFQQRDNGAWG</sequence>
<dbReference type="RefSeq" id="WP_205124245.1">
    <property type="nucleotide sequence ID" value="NZ_VIGX01000050.1"/>
</dbReference>
<dbReference type="Proteomes" id="UP000319375">
    <property type="component" value="Unassembled WGS sequence"/>
</dbReference>
<keyword evidence="3" id="KW-1185">Reference proteome</keyword>